<evidence type="ECO:0000313" key="9">
    <source>
        <dbReference type="EMBL" id="OCT48749.1"/>
    </source>
</evidence>
<evidence type="ECO:0000256" key="6">
    <source>
        <dbReference type="SAM" id="MobiDB-lite"/>
    </source>
</evidence>
<dbReference type="STRING" id="86049.A0A1C1CJS1"/>
<dbReference type="FunFam" id="2.60.120.200:FF:000114">
    <property type="entry name" value="Probable endo-1,3(4)-beta-glucanase NFIA_089530"/>
    <property type="match status" value="1"/>
</dbReference>
<comment type="caution">
    <text evidence="9">The sequence shown here is derived from an EMBL/GenBank/DDBJ whole genome shotgun (WGS) entry which is preliminary data.</text>
</comment>
<keyword evidence="4" id="KW-0378">Hydrolase</keyword>
<evidence type="ECO:0000256" key="1">
    <source>
        <dbReference type="ARBA" id="ARBA00000124"/>
    </source>
</evidence>
<dbReference type="PANTHER" id="PTHR10963">
    <property type="entry name" value="GLYCOSYL HYDROLASE-RELATED"/>
    <property type="match status" value="1"/>
</dbReference>
<dbReference type="Pfam" id="PF26113">
    <property type="entry name" value="GH16_XgeA"/>
    <property type="match status" value="1"/>
</dbReference>
<evidence type="ECO:0000256" key="4">
    <source>
        <dbReference type="ARBA" id="ARBA00022801"/>
    </source>
</evidence>
<evidence type="ECO:0000313" key="10">
    <source>
        <dbReference type="Proteomes" id="UP000094526"/>
    </source>
</evidence>
<dbReference type="PANTHER" id="PTHR10963:SF24">
    <property type="entry name" value="GLYCOSIDASE C21B10.07-RELATED"/>
    <property type="match status" value="1"/>
</dbReference>
<feature type="region of interest" description="Disordered" evidence="6">
    <location>
        <begin position="526"/>
        <end position="547"/>
    </location>
</feature>
<dbReference type="CDD" id="cd02181">
    <property type="entry name" value="GH16_fungal_Lam16A_glucanase"/>
    <property type="match status" value="1"/>
</dbReference>
<evidence type="ECO:0000259" key="8">
    <source>
        <dbReference type="PROSITE" id="PS51762"/>
    </source>
</evidence>
<dbReference type="VEuPathDB" id="FungiDB:CLCR_04724"/>
<dbReference type="AlphaFoldDB" id="A0A1C1CJS1"/>
<dbReference type="VEuPathDB" id="FungiDB:G647_03152"/>
<dbReference type="PROSITE" id="PS51762">
    <property type="entry name" value="GH16_2"/>
    <property type="match status" value="1"/>
</dbReference>
<evidence type="ECO:0000256" key="2">
    <source>
        <dbReference type="ARBA" id="ARBA00006865"/>
    </source>
</evidence>
<dbReference type="InterPro" id="IPR000757">
    <property type="entry name" value="Beta-glucanase-like"/>
</dbReference>
<feature type="signal peptide" evidence="7">
    <location>
        <begin position="1"/>
        <end position="24"/>
    </location>
</feature>
<proteinExistence type="inferred from homology"/>
<dbReference type="OrthoDB" id="192832at2759"/>
<feature type="domain" description="GH16" evidence="8">
    <location>
        <begin position="21"/>
        <end position="288"/>
    </location>
</feature>
<feature type="region of interest" description="Disordered" evidence="6">
    <location>
        <begin position="438"/>
        <end position="457"/>
    </location>
</feature>
<dbReference type="GO" id="GO:0052861">
    <property type="term" value="F:endo-1,3(4)-beta-glucanase activity"/>
    <property type="evidence" value="ECO:0007669"/>
    <property type="project" value="UniProtKB-EC"/>
</dbReference>
<evidence type="ECO:0000256" key="7">
    <source>
        <dbReference type="SAM" id="SignalP"/>
    </source>
</evidence>
<dbReference type="SUPFAM" id="SSF49899">
    <property type="entry name" value="Concanavalin A-like lectins/glucanases"/>
    <property type="match status" value="1"/>
</dbReference>
<reference evidence="10" key="1">
    <citation type="submission" date="2015-07" db="EMBL/GenBank/DDBJ databases">
        <authorList>
            <person name="Teixeira M.M."/>
            <person name="Souza R.C."/>
            <person name="Almeida L.G."/>
            <person name="Vicente V.A."/>
            <person name="de Hoog S."/>
            <person name="Bocca A.L."/>
            <person name="de Almeida S.R."/>
            <person name="Vasconcelos A.T."/>
            <person name="Felipe M.S."/>
        </authorList>
    </citation>
    <scope>NUCLEOTIDE SEQUENCE [LARGE SCALE GENOMIC DNA]</scope>
    <source>
        <strain evidence="10">KSF</strain>
    </source>
</reference>
<dbReference type="EMBL" id="LGRB01000011">
    <property type="protein sequence ID" value="OCT48749.1"/>
    <property type="molecule type" value="Genomic_DNA"/>
</dbReference>
<feature type="compositionally biased region" description="Acidic residues" evidence="6">
    <location>
        <begin position="530"/>
        <end position="542"/>
    </location>
</feature>
<comment type="catalytic activity">
    <reaction evidence="1">
        <text>Endohydrolysis of (1-&gt;3)- or (1-&gt;4)-linkages in beta-D-glucans when the glucose residue whose reducing group is involved in the linkage to be hydrolyzed is itself substituted at C-3.</text>
        <dbReference type="EC" id="3.2.1.6"/>
    </reaction>
</comment>
<comment type="similarity">
    <text evidence="2">Belongs to the glycosyl hydrolase 16 family.</text>
</comment>
<gene>
    <name evidence="9" type="ORF">CLCR_04724</name>
</gene>
<keyword evidence="10" id="KW-1185">Reference proteome</keyword>
<dbReference type="InterPro" id="IPR013320">
    <property type="entry name" value="ConA-like_dom_sf"/>
</dbReference>
<dbReference type="GO" id="GO:0009251">
    <property type="term" value="P:glucan catabolic process"/>
    <property type="evidence" value="ECO:0007669"/>
    <property type="project" value="TreeGrafter"/>
</dbReference>
<name>A0A1C1CJS1_9EURO</name>
<feature type="chain" id="PRO_5008650845" description="endo-1,3(4)-beta-glucanase" evidence="7">
    <location>
        <begin position="25"/>
        <end position="578"/>
    </location>
</feature>
<organism evidence="9 10">
    <name type="scientific">Cladophialophora carrionii</name>
    <dbReference type="NCBI Taxonomy" id="86049"/>
    <lineage>
        <taxon>Eukaryota</taxon>
        <taxon>Fungi</taxon>
        <taxon>Dikarya</taxon>
        <taxon>Ascomycota</taxon>
        <taxon>Pezizomycotina</taxon>
        <taxon>Eurotiomycetes</taxon>
        <taxon>Chaetothyriomycetidae</taxon>
        <taxon>Chaetothyriales</taxon>
        <taxon>Herpotrichiellaceae</taxon>
        <taxon>Cladophialophora</taxon>
    </lineage>
</organism>
<dbReference type="Proteomes" id="UP000094526">
    <property type="component" value="Unassembled WGS sequence"/>
</dbReference>
<protein>
    <recommendedName>
        <fullName evidence="3">endo-1,3(4)-beta-glucanase</fullName>
        <ecNumber evidence="3">3.2.1.6</ecNumber>
    </recommendedName>
</protein>
<accession>A0A1C1CJS1</accession>
<dbReference type="InterPro" id="IPR050546">
    <property type="entry name" value="Glycosyl_Hydrlase_16"/>
</dbReference>
<keyword evidence="7" id="KW-0732">Signal</keyword>
<dbReference type="eggNOG" id="ENOG502RGZ1">
    <property type="taxonomic scope" value="Eukaryota"/>
</dbReference>
<keyword evidence="5" id="KW-0326">Glycosidase</keyword>
<sequence>MNMWASSILVTLVGLGLLVSSSTAGYVLQDDYSTDQFFSMFDFFTDPDPTNGYVQYVDQSTAQQGGLINNNNGAIYMGVEHSNVASGSGRQSVRLTSKKSYTHGLIVLDLAHMPGGICGTWPAFWTVGPNWPNAGEIDIIEGVNSQVANSMALHTGPGCSVANNGLFSGRVSTPNCDVKAAGQPGNAGCAILTPNDQSYGTGFNQGQGGVYATEWTSQAINIWFFPRGAIPSDLSSASATPDPTGWGQPMASFDNSGCDIDEFFSDHQIVFDTTFCGDWAGNVWTSDPVCSSKAPTCEAFVQNNPSAFQDAFWTVNSLKVFQSTGGAEGPPSPPIPGIPGPGVTVSASVSLPFPVPPPSGVPPVIPAPGAPTTTSAFSYGGGGGGGGGAGGRHTRTFGTWGANFVAVPSATGSATFDARTPAATAIATVGPPLPLVSDSASVDTTDDTEVGTYTGTDTAKDRDTYVTVTALGEEDFHPHPHSHAHARPRRTYAHVHLHEHAHLSQREESWQARRDGTIEPRFVAMSEQRNEEEQEEQEEQEEGVLLGDVPVAEAFKTHLSRHRRHLFRHAFPAAGSEE</sequence>
<dbReference type="Gene3D" id="2.60.120.200">
    <property type="match status" value="1"/>
</dbReference>
<evidence type="ECO:0000256" key="3">
    <source>
        <dbReference type="ARBA" id="ARBA00012599"/>
    </source>
</evidence>
<dbReference type="EC" id="3.2.1.6" evidence="3"/>
<evidence type="ECO:0000256" key="5">
    <source>
        <dbReference type="ARBA" id="ARBA00023295"/>
    </source>
</evidence>